<dbReference type="Proteomes" id="UP000241426">
    <property type="component" value="Unassembled WGS sequence"/>
</dbReference>
<organism evidence="1 2">
    <name type="scientific">Photobacterium kishitanii</name>
    <dbReference type="NCBI Taxonomy" id="318456"/>
    <lineage>
        <taxon>Bacteria</taxon>
        <taxon>Pseudomonadati</taxon>
        <taxon>Pseudomonadota</taxon>
        <taxon>Gammaproteobacteria</taxon>
        <taxon>Vibrionales</taxon>
        <taxon>Vibrionaceae</taxon>
        <taxon>Photobacterium</taxon>
    </lineage>
</organism>
<sequence length="98" mass="11466">MYNKTVTCAIKGDIHHKLIFTINPTGYLIVEIKHKNYKANFNDLFFFNHEKTTDLVCIEDGTIMHLCWNLLIYKNDATKLNVAIDNAIDEYEVIMRDL</sequence>
<accession>A0A0B7JHZ0</accession>
<dbReference type="RefSeq" id="WP_036790406.1">
    <property type="nucleotide sequence ID" value="NZ_LN794353.1"/>
</dbReference>
<dbReference type="AlphaFoldDB" id="A0A0B7JHZ0"/>
<protein>
    <submittedName>
        <fullName evidence="1">Uncharacterized protein</fullName>
    </submittedName>
</protein>
<accession>A0A2T3KK21</accession>
<reference evidence="1 2" key="1">
    <citation type="submission" date="2018-01" db="EMBL/GenBank/DDBJ databases">
        <title>Whole genome sequencing of Histamine producing bacteria.</title>
        <authorList>
            <person name="Butler K."/>
        </authorList>
    </citation>
    <scope>NUCLEOTIDE SEQUENCE [LARGE SCALE GENOMIC DNA]</scope>
    <source>
        <strain evidence="1 2">FS-7.2</strain>
    </source>
</reference>
<name>A0A0B7JHZ0_9GAMM</name>
<proteinExistence type="predicted"/>
<dbReference type="GeneID" id="29946239"/>
<comment type="caution">
    <text evidence="1">The sequence shown here is derived from an EMBL/GenBank/DDBJ whole genome shotgun (WGS) entry which is preliminary data.</text>
</comment>
<gene>
    <name evidence="1" type="ORF">C9J27_06355</name>
</gene>
<dbReference type="EMBL" id="PYNF01000004">
    <property type="protein sequence ID" value="PSU99867.1"/>
    <property type="molecule type" value="Genomic_DNA"/>
</dbReference>
<evidence type="ECO:0000313" key="2">
    <source>
        <dbReference type="Proteomes" id="UP000241426"/>
    </source>
</evidence>
<evidence type="ECO:0000313" key="1">
    <source>
        <dbReference type="EMBL" id="PSU99867.1"/>
    </source>
</evidence>